<dbReference type="Proteomes" id="UP000620124">
    <property type="component" value="Unassembled WGS sequence"/>
</dbReference>
<proteinExistence type="inferred from homology"/>
<evidence type="ECO:0000256" key="1">
    <source>
        <dbReference type="ARBA" id="ARBA00010088"/>
    </source>
</evidence>
<dbReference type="PANTHER" id="PTHR43248:SF25">
    <property type="entry name" value="AB HYDROLASE-1 DOMAIN-CONTAINING PROTEIN-RELATED"/>
    <property type="match status" value="1"/>
</dbReference>
<dbReference type="Gene3D" id="3.40.50.1820">
    <property type="entry name" value="alpha/beta hydrolase"/>
    <property type="match status" value="1"/>
</dbReference>
<reference evidence="5" key="1">
    <citation type="submission" date="2020-05" db="EMBL/GenBank/DDBJ databases">
        <title>Mycena genomes resolve the evolution of fungal bioluminescence.</title>
        <authorList>
            <person name="Tsai I.J."/>
        </authorList>
    </citation>
    <scope>NUCLEOTIDE SEQUENCE</scope>
    <source>
        <strain evidence="5">CCC161011</strain>
    </source>
</reference>
<dbReference type="Pfam" id="PF00561">
    <property type="entry name" value="Abhydrolase_1"/>
    <property type="match status" value="1"/>
</dbReference>
<comment type="similarity">
    <text evidence="1">Belongs to the peptidase S33 family.</text>
</comment>
<organism evidence="5 6">
    <name type="scientific">Mycena venus</name>
    <dbReference type="NCBI Taxonomy" id="2733690"/>
    <lineage>
        <taxon>Eukaryota</taxon>
        <taxon>Fungi</taxon>
        <taxon>Dikarya</taxon>
        <taxon>Basidiomycota</taxon>
        <taxon>Agaricomycotina</taxon>
        <taxon>Agaricomycetes</taxon>
        <taxon>Agaricomycetidae</taxon>
        <taxon>Agaricales</taxon>
        <taxon>Marasmiineae</taxon>
        <taxon>Mycenaceae</taxon>
        <taxon>Mycena</taxon>
    </lineage>
</organism>
<evidence type="ECO:0000313" key="5">
    <source>
        <dbReference type="EMBL" id="KAF7366015.1"/>
    </source>
</evidence>
<protein>
    <submittedName>
        <fullName evidence="5">Abhydrolase-4 domain-containing protein</fullName>
    </submittedName>
</protein>
<dbReference type="InterPro" id="IPR029058">
    <property type="entry name" value="AB_hydrolase_fold"/>
</dbReference>
<dbReference type="InterPro" id="IPR051601">
    <property type="entry name" value="Serine_prot/Carboxylest_S33"/>
</dbReference>
<keyword evidence="6" id="KW-1185">Reference proteome</keyword>
<evidence type="ECO:0000313" key="6">
    <source>
        <dbReference type="Proteomes" id="UP000620124"/>
    </source>
</evidence>
<evidence type="ECO:0000259" key="4">
    <source>
        <dbReference type="Pfam" id="PF08386"/>
    </source>
</evidence>
<dbReference type="InterPro" id="IPR013595">
    <property type="entry name" value="Pept_S33_TAP-like_C"/>
</dbReference>
<dbReference type="EMBL" id="JACAZI010000003">
    <property type="protein sequence ID" value="KAF7366015.1"/>
    <property type="molecule type" value="Genomic_DNA"/>
</dbReference>
<dbReference type="PANTHER" id="PTHR43248">
    <property type="entry name" value="2-SUCCINYL-6-HYDROXY-2,4-CYCLOHEXADIENE-1-CARBOXYLATE SYNTHASE"/>
    <property type="match status" value="1"/>
</dbReference>
<dbReference type="GO" id="GO:0016787">
    <property type="term" value="F:hydrolase activity"/>
    <property type="evidence" value="ECO:0007669"/>
    <property type="project" value="UniProtKB-KW"/>
</dbReference>
<accession>A0A8H6YRS5</accession>
<feature type="domain" description="AB hydrolase-1" evidence="3">
    <location>
        <begin position="103"/>
        <end position="253"/>
    </location>
</feature>
<gene>
    <name evidence="5" type="ORF">MVEN_00477400</name>
</gene>
<sequence>MRYKSLEREGILQRRLVMHRLSSSVLASFCVLLASFTQAQDTFDWNQITPTENLLWTPCNGNFECARLNVPLDYMNPNASSAAIALLRLPASVPNNSSDYRGPILFNPGGPGDSGVNFLLELAEELRTILGPQFDLVGFDPRGIARSVPSASFFATEAERVQFPASGSLNASQDAFGRMYATAMLQSKLAAARDDGSLRFINTESTARDMLSIVHAHGQEKLQYAGFSYGTVLGATFAAMFPDKIERMLLDGVDDAEDYYSGAWMTNLIDTHKTWAAFLQGCVAAGPHRCALYEPTASAIDAKINDLQSMLRTRPIPAVLDLSVSAPSYAVVDYSLLRQTLLTTLYTPYGATGFQNLAAALHSLSLGNATALYQFIGGASAPPPLFQCPTNASADVFQFLAEHDGSIAVACNDGKSVNPDYADVENHFRELCGTSPFCDIWGDLRMSCLGWPEYLRNNFTVSFKTNTSFPILFISNTADPVTPLVSAEKMSAGFEGSVLLLQDSPGHTSFAAASLCTFSHIASYFINGTLPEKGTICSVDMELFPDPSNSTASLGRRLANLASEEQEMLSVLLRLTETASRVFGRRSFAGIGSTPQ</sequence>
<keyword evidence="2 5" id="KW-0378">Hydrolase</keyword>
<dbReference type="Pfam" id="PF08386">
    <property type="entry name" value="Abhydrolase_4"/>
    <property type="match status" value="1"/>
</dbReference>
<name>A0A8H6YRS5_9AGAR</name>
<comment type="caution">
    <text evidence="5">The sequence shown here is derived from an EMBL/GenBank/DDBJ whole genome shotgun (WGS) entry which is preliminary data.</text>
</comment>
<feature type="domain" description="Peptidase S33 tripeptidyl aminopeptidase-like C-terminal" evidence="4">
    <location>
        <begin position="441"/>
        <end position="537"/>
    </location>
</feature>
<dbReference type="OrthoDB" id="425534at2759"/>
<evidence type="ECO:0000259" key="3">
    <source>
        <dbReference type="Pfam" id="PF00561"/>
    </source>
</evidence>
<evidence type="ECO:0000256" key="2">
    <source>
        <dbReference type="ARBA" id="ARBA00022801"/>
    </source>
</evidence>
<dbReference type="InterPro" id="IPR000073">
    <property type="entry name" value="AB_hydrolase_1"/>
</dbReference>
<dbReference type="AlphaFoldDB" id="A0A8H6YRS5"/>
<dbReference type="SUPFAM" id="SSF53474">
    <property type="entry name" value="alpha/beta-Hydrolases"/>
    <property type="match status" value="1"/>
</dbReference>